<dbReference type="EMBL" id="AP027731">
    <property type="protein sequence ID" value="BDZ45897.1"/>
    <property type="molecule type" value="Genomic_DNA"/>
</dbReference>
<keyword evidence="3" id="KW-0472">Membrane</keyword>
<proteinExistence type="inferred from homology"/>
<gene>
    <name evidence="5" type="ORF">GCM10025866_18060</name>
</gene>
<dbReference type="Gene3D" id="3.40.630.190">
    <property type="entry name" value="LCP protein"/>
    <property type="match status" value="1"/>
</dbReference>
<keyword evidence="3" id="KW-1133">Transmembrane helix</keyword>
<dbReference type="Pfam" id="PF03816">
    <property type="entry name" value="LytR_cpsA_psr"/>
    <property type="match status" value="1"/>
</dbReference>
<organism evidence="5 6">
    <name type="scientific">Naasia aerilata</name>
    <dbReference type="NCBI Taxonomy" id="1162966"/>
    <lineage>
        <taxon>Bacteria</taxon>
        <taxon>Bacillati</taxon>
        <taxon>Actinomycetota</taxon>
        <taxon>Actinomycetes</taxon>
        <taxon>Micrococcales</taxon>
        <taxon>Microbacteriaceae</taxon>
        <taxon>Naasia</taxon>
    </lineage>
</organism>
<dbReference type="InterPro" id="IPR004474">
    <property type="entry name" value="LytR_CpsA_psr"/>
</dbReference>
<dbReference type="RefSeq" id="WP_286279127.1">
    <property type="nucleotide sequence ID" value="NZ_AP027731.1"/>
</dbReference>
<keyword evidence="3" id="KW-0812">Transmembrane</keyword>
<evidence type="ECO:0000256" key="2">
    <source>
        <dbReference type="SAM" id="MobiDB-lite"/>
    </source>
</evidence>
<dbReference type="NCBIfam" id="TIGR00350">
    <property type="entry name" value="lytR_cpsA_psr"/>
    <property type="match status" value="1"/>
</dbReference>
<evidence type="ECO:0000313" key="6">
    <source>
        <dbReference type="Proteomes" id="UP001321498"/>
    </source>
</evidence>
<sequence>MTRVPSQVAYAGAGRARDRSGGGLGASSTLRTPNPVTESVMTRRGWFLVVLNLLVPGSAQVLAGSRRLGRFALGATLILWALVVLAVVLAVTARGVLFTLVTNPIVLWVAQGLLIAYAVLWVILTLDTLRLVRFVRVRGAARPAIALFSVVALVLLTAGAGYGAVLAGVTRSTISSVFSAAPPEPPINGRYNVMLLGGDAGPDRDGLRPDSVSVVSVDDSTGSVAMFGLPRDLTNIPFSADSPMLATYPNGYGYDDTCNVDVCQLNSIYTEVTLKSPELYPNAVAEGSDPGIEAMRDAVEGALGIQIQYYVLIDMQGFEQLINALGGITIDVKERLPIGGDVDEDGNPITDAWLEPGVQHMDGNHALWYARSRHGTSDYDRMVRQREVQEAMLNQLDPANVLVHFESVAKAGADVVKTDIPQGTLGHFVDLALKAKGQAVNDIEFVPDLIDPSDPDYDFIHQKVAEAIAPPAATTGG</sequence>
<feature type="region of interest" description="Disordered" evidence="2">
    <location>
        <begin position="1"/>
        <end position="31"/>
    </location>
</feature>
<dbReference type="Proteomes" id="UP001321498">
    <property type="component" value="Chromosome"/>
</dbReference>
<protein>
    <recommendedName>
        <fullName evidence="4">Cell envelope-related transcriptional attenuator domain-containing protein</fullName>
    </recommendedName>
</protein>
<feature type="domain" description="Cell envelope-related transcriptional attenuator" evidence="4">
    <location>
        <begin position="208"/>
        <end position="396"/>
    </location>
</feature>
<dbReference type="PANTHER" id="PTHR33392:SF6">
    <property type="entry name" value="POLYISOPRENYL-TEICHOIC ACID--PEPTIDOGLYCAN TEICHOIC ACID TRANSFERASE TAGU"/>
    <property type="match status" value="1"/>
</dbReference>
<feature type="transmembrane region" description="Helical" evidence="3">
    <location>
        <begin position="71"/>
        <end position="93"/>
    </location>
</feature>
<keyword evidence="6" id="KW-1185">Reference proteome</keyword>
<evidence type="ECO:0000256" key="1">
    <source>
        <dbReference type="ARBA" id="ARBA00006068"/>
    </source>
</evidence>
<evidence type="ECO:0000256" key="3">
    <source>
        <dbReference type="SAM" id="Phobius"/>
    </source>
</evidence>
<feature type="transmembrane region" description="Helical" evidence="3">
    <location>
        <begin position="105"/>
        <end position="124"/>
    </location>
</feature>
<name>A0ABM8GCB9_9MICO</name>
<feature type="transmembrane region" description="Helical" evidence="3">
    <location>
        <begin position="145"/>
        <end position="169"/>
    </location>
</feature>
<dbReference type="InterPro" id="IPR050922">
    <property type="entry name" value="LytR/CpsA/Psr_CW_biosynth"/>
</dbReference>
<dbReference type="PANTHER" id="PTHR33392">
    <property type="entry name" value="POLYISOPRENYL-TEICHOIC ACID--PEPTIDOGLYCAN TEICHOIC ACID TRANSFERASE TAGU"/>
    <property type="match status" value="1"/>
</dbReference>
<comment type="similarity">
    <text evidence="1">Belongs to the LytR/CpsA/Psr (LCP) family.</text>
</comment>
<evidence type="ECO:0000259" key="4">
    <source>
        <dbReference type="Pfam" id="PF03816"/>
    </source>
</evidence>
<evidence type="ECO:0000313" key="5">
    <source>
        <dbReference type="EMBL" id="BDZ45897.1"/>
    </source>
</evidence>
<accession>A0ABM8GCB9</accession>
<reference evidence="6" key="1">
    <citation type="journal article" date="2019" name="Int. J. Syst. Evol. Microbiol.">
        <title>The Global Catalogue of Microorganisms (GCM) 10K type strain sequencing project: providing services to taxonomists for standard genome sequencing and annotation.</title>
        <authorList>
            <consortium name="The Broad Institute Genomics Platform"/>
            <consortium name="The Broad Institute Genome Sequencing Center for Infectious Disease"/>
            <person name="Wu L."/>
            <person name="Ma J."/>
        </authorList>
    </citation>
    <scope>NUCLEOTIDE SEQUENCE [LARGE SCALE GENOMIC DNA]</scope>
    <source>
        <strain evidence="6">NBRC 108725</strain>
    </source>
</reference>